<dbReference type="InterPro" id="IPR002295">
    <property type="entry name" value="N4/N6-MTase_EcoPI_Mod-like"/>
</dbReference>
<keyword evidence="7" id="KW-1185">Reference proteome</keyword>
<name>A0A4Y3NEG8_PAEAU</name>
<dbReference type="Pfam" id="PF01555">
    <property type="entry name" value="N6_N4_Mtase"/>
    <property type="match status" value="1"/>
</dbReference>
<dbReference type="GO" id="GO:0003677">
    <property type="term" value="F:DNA binding"/>
    <property type="evidence" value="ECO:0007669"/>
    <property type="project" value="InterPro"/>
</dbReference>
<dbReference type="Gene3D" id="3.40.50.150">
    <property type="entry name" value="Vaccinia Virus protein VP39"/>
    <property type="match status" value="1"/>
</dbReference>
<dbReference type="GO" id="GO:0032259">
    <property type="term" value="P:methylation"/>
    <property type="evidence" value="ECO:0007669"/>
    <property type="project" value="UniProtKB-KW"/>
</dbReference>
<evidence type="ECO:0000256" key="2">
    <source>
        <dbReference type="ARBA" id="ARBA00022679"/>
    </source>
</evidence>
<feature type="compositionally biased region" description="Low complexity" evidence="4">
    <location>
        <begin position="211"/>
        <end position="225"/>
    </location>
</feature>
<dbReference type="PRINTS" id="PR00506">
    <property type="entry name" value="D21N6MTFRASE"/>
</dbReference>
<comment type="caution">
    <text evidence="6">The sequence shown here is derived from an EMBL/GenBank/DDBJ whole genome shotgun (WGS) entry which is preliminary data.</text>
</comment>
<dbReference type="OrthoDB" id="9773060at2"/>
<protein>
    <recommendedName>
        <fullName evidence="5">DNA methylase N-4/N-6 domain-containing protein</fullName>
    </recommendedName>
</protein>
<feature type="region of interest" description="Disordered" evidence="4">
    <location>
        <begin position="196"/>
        <end position="234"/>
    </location>
</feature>
<dbReference type="InterPro" id="IPR029063">
    <property type="entry name" value="SAM-dependent_MTases_sf"/>
</dbReference>
<evidence type="ECO:0000256" key="3">
    <source>
        <dbReference type="ARBA" id="ARBA00022691"/>
    </source>
</evidence>
<keyword evidence="3" id="KW-0949">S-adenosyl-L-methionine</keyword>
<dbReference type="RefSeq" id="WP_141280794.1">
    <property type="nucleotide sequence ID" value="NZ_BAAAWK010000001.1"/>
</dbReference>
<keyword evidence="2" id="KW-0808">Transferase</keyword>
<evidence type="ECO:0000313" key="7">
    <source>
        <dbReference type="Proteomes" id="UP000317715"/>
    </source>
</evidence>
<dbReference type="AlphaFoldDB" id="A0A4Y3NEG8"/>
<dbReference type="InterPro" id="IPR002941">
    <property type="entry name" value="DNA_methylase_N4/N6"/>
</dbReference>
<feature type="domain" description="DNA methylase N-4/N-6" evidence="5">
    <location>
        <begin position="87"/>
        <end position="431"/>
    </location>
</feature>
<proteinExistence type="predicted"/>
<sequence>MAGRLELTWWNKDRALIPAETGKYSYTWVDRADPRACQTHYLIDEEHVGDRSDGGVHDNLLVRGESGDVLEALTRVPELAERYVRKVKCVYIDPPFNTEKSFSHYEDNLEHSVWLTMMRDRLTMLRTLLSDDGSIWVHLNYDENHRMRCLLDEVFGADKFAAEVVWQKSDSPRRGTGFSTDQDVILVYGKTAAFAPKRSERTDEDNERFTNPDNDPDGPWWDDNPTANHGDGKGGMCYAIQNPITGELVRPGTSASWRYSQDRILASLNEWAPYRKENLHDAEYRAKHEGVPPEKTSDDVYALVLDVPLEEARIKVEERRAAGSWPEIIIRQGGTLGRKAYIPLQGSNPRTWWTNEEVGHNREAKAEVKALFPGEPAFPTPKPERLLARIIRVATEPGEIVLDCFGGSGTTASVAHKLGRRWVTCELLDSTVEKHIRPRLEKVIAGTDMGGATILETHTKEVPLPGNTTLKEARSFNLVLGRLLRIAAEEGISFDQSSVEAMRELTRTRTIRTQVWHGGGGFDVARLSPEWVEVETDEYGRLDMFTTPQASGDVLARSIAAHLRYRLTPDDPWFVGVKGRSRLAVVEGILTMPKLEELLFNIPEGDTGTLACYDTDPGVDRELRRRSPGSRILLVPHDLFKFNPQEA</sequence>
<gene>
    <name evidence="6" type="ORF">AAU01_01860</name>
</gene>
<dbReference type="EMBL" id="BJMD01000001">
    <property type="protein sequence ID" value="GEB17431.1"/>
    <property type="molecule type" value="Genomic_DNA"/>
</dbReference>
<evidence type="ECO:0000313" key="6">
    <source>
        <dbReference type="EMBL" id="GEB17431.1"/>
    </source>
</evidence>
<evidence type="ECO:0000256" key="4">
    <source>
        <dbReference type="SAM" id="MobiDB-lite"/>
    </source>
</evidence>
<keyword evidence="1" id="KW-0489">Methyltransferase</keyword>
<evidence type="ECO:0000256" key="1">
    <source>
        <dbReference type="ARBA" id="ARBA00022603"/>
    </source>
</evidence>
<dbReference type="GO" id="GO:0008170">
    <property type="term" value="F:N-methyltransferase activity"/>
    <property type="evidence" value="ECO:0007669"/>
    <property type="project" value="InterPro"/>
</dbReference>
<organism evidence="6 7">
    <name type="scientific">Paenarthrobacter aurescens</name>
    <name type="common">Arthrobacter aurescens</name>
    <dbReference type="NCBI Taxonomy" id="43663"/>
    <lineage>
        <taxon>Bacteria</taxon>
        <taxon>Bacillati</taxon>
        <taxon>Actinomycetota</taxon>
        <taxon>Actinomycetes</taxon>
        <taxon>Micrococcales</taxon>
        <taxon>Micrococcaceae</taxon>
        <taxon>Paenarthrobacter</taxon>
    </lineage>
</organism>
<dbReference type="GeneID" id="97302351"/>
<dbReference type="SUPFAM" id="SSF53335">
    <property type="entry name" value="S-adenosyl-L-methionine-dependent methyltransferases"/>
    <property type="match status" value="1"/>
</dbReference>
<reference evidence="6 7" key="1">
    <citation type="submission" date="2019-06" db="EMBL/GenBank/DDBJ databases">
        <title>Whole genome shotgun sequence of Paenarthrobacter aurescens NBRC 12136.</title>
        <authorList>
            <person name="Hosoyama A."/>
            <person name="Uohara A."/>
            <person name="Ohji S."/>
            <person name="Ichikawa N."/>
        </authorList>
    </citation>
    <scope>NUCLEOTIDE SEQUENCE [LARGE SCALE GENOMIC DNA]</scope>
    <source>
        <strain evidence="6 7">NBRC 12136</strain>
    </source>
</reference>
<evidence type="ECO:0000259" key="5">
    <source>
        <dbReference type="Pfam" id="PF01555"/>
    </source>
</evidence>
<accession>A0A4Y3NEG8</accession>
<dbReference type="Proteomes" id="UP000317715">
    <property type="component" value="Unassembled WGS sequence"/>
</dbReference>